<dbReference type="AlphaFoldDB" id="A0A2G9Y9Y8"/>
<proteinExistence type="predicted"/>
<dbReference type="SUPFAM" id="SSF52972">
    <property type="entry name" value="ITPase-like"/>
    <property type="match status" value="1"/>
</dbReference>
<accession>A0A2G9Y9Y8</accession>
<keyword evidence="1" id="KW-0378">Hydrolase</keyword>
<feature type="non-terminal residue" evidence="3">
    <location>
        <position position="58"/>
    </location>
</feature>
<sequence>MMEIVVATGNKKKLKEVQSILKGLPVRFLTLNDFPPLPEPSEDGKTFTENAAKKAKYY</sequence>
<dbReference type="GO" id="GO:0009143">
    <property type="term" value="P:nucleoside triphosphate catabolic process"/>
    <property type="evidence" value="ECO:0007669"/>
    <property type="project" value="InterPro"/>
</dbReference>
<dbReference type="InterPro" id="IPR002637">
    <property type="entry name" value="RdgB/HAM1"/>
</dbReference>
<dbReference type="EMBL" id="PCRF01000220">
    <property type="protein sequence ID" value="PIP16045.1"/>
    <property type="molecule type" value="Genomic_DNA"/>
</dbReference>
<gene>
    <name evidence="3" type="ORF">COX46_04480</name>
</gene>
<dbReference type="Pfam" id="PF01725">
    <property type="entry name" value="Ham1p_like"/>
    <property type="match status" value="1"/>
</dbReference>
<evidence type="ECO:0000313" key="3">
    <source>
        <dbReference type="EMBL" id="PIP16045.1"/>
    </source>
</evidence>
<protein>
    <submittedName>
        <fullName evidence="3">Non-canonical purine NTP pyrophosphatase</fullName>
    </submittedName>
</protein>
<dbReference type="Gene3D" id="3.90.950.10">
    <property type="match status" value="1"/>
</dbReference>
<evidence type="ECO:0000256" key="2">
    <source>
        <dbReference type="SAM" id="MobiDB-lite"/>
    </source>
</evidence>
<reference evidence="3 4" key="1">
    <citation type="submission" date="2017-09" db="EMBL/GenBank/DDBJ databases">
        <title>Depth-based differentiation of microbial function through sediment-hosted aquifers and enrichment of novel symbionts in the deep terrestrial subsurface.</title>
        <authorList>
            <person name="Probst A.J."/>
            <person name="Ladd B."/>
            <person name="Jarett J.K."/>
            <person name="Geller-Mcgrath D.E."/>
            <person name="Sieber C.M."/>
            <person name="Emerson J.B."/>
            <person name="Anantharaman K."/>
            <person name="Thomas B.C."/>
            <person name="Malmstrom R."/>
            <person name="Stieglmeier M."/>
            <person name="Klingl A."/>
            <person name="Woyke T."/>
            <person name="Ryan C.M."/>
            <person name="Banfield J.F."/>
        </authorList>
    </citation>
    <scope>NUCLEOTIDE SEQUENCE [LARGE SCALE GENOMIC DNA]</scope>
    <source>
        <strain evidence="3">CG23_combo_of_CG06-09_8_20_14_all_48_7</strain>
    </source>
</reference>
<evidence type="ECO:0000313" key="4">
    <source>
        <dbReference type="Proteomes" id="UP000230392"/>
    </source>
</evidence>
<comment type="caution">
    <text evidence="3">The sequence shown here is derived from an EMBL/GenBank/DDBJ whole genome shotgun (WGS) entry which is preliminary data.</text>
</comment>
<name>A0A2G9Y9Y8_9BACT</name>
<dbReference type="InterPro" id="IPR029001">
    <property type="entry name" value="ITPase-like_fam"/>
</dbReference>
<dbReference type="GO" id="GO:0047429">
    <property type="term" value="F:nucleoside triphosphate diphosphatase activity"/>
    <property type="evidence" value="ECO:0007669"/>
    <property type="project" value="InterPro"/>
</dbReference>
<organism evidence="3 4">
    <name type="scientific">bacterium (Candidatus Ratteibacteria) CG23_combo_of_CG06-09_8_20_14_all_48_7</name>
    <dbReference type="NCBI Taxonomy" id="2014292"/>
    <lineage>
        <taxon>Bacteria</taxon>
        <taxon>Candidatus Ratteibacteria</taxon>
    </lineage>
</organism>
<evidence type="ECO:0000256" key="1">
    <source>
        <dbReference type="ARBA" id="ARBA00022801"/>
    </source>
</evidence>
<dbReference type="Proteomes" id="UP000230392">
    <property type="component" value="Unassembled WGS sequence"/>
</dbReference>
<feature type="region of interest" description="Disordered" evidence="2">
    <location>
        <begin position="36"/>
        <end position="58"/>
    </location>
</feature>